<reference evidence="8 9" key="1">
    <citation type="submission" date="2013-03" db="EMBL/GenBank/DDBJ databases">
        <title>The Genome Sequence of Capronia coronata CBS 617.96.</title>
        <authorList>
            <consortium name="The Broad Institute Genomics Platform"/>
            <person name="Cuomo C."/>
            <person name="de Hoog S."/>
            <person name="Gorbushina A."/>
            <person name="Walker B."/>
            <person name="Young S.K."/>
            <person name="Zeng Q."/>
            <person name="Gargeya S."/>
            <person name="Fitzgerald M."/>
            <person name="Haas B."/>
            <person name="Abouelleil A."/>
            <person name="Allen A.W."/>
            <person name="Alvarado L."/>
            <person name="Arachchi H.M."/>
            <person name="Berlin A.M."/>
            <person name="Chapman S.B."/>
            <person name="Gainer-Dewar J."/>
            <person name="Goldberg J."/>
            <person name="Griggs A."/>
            <person name="Gujja S."/>
            <person name="Hansen M."/>
            <person name="Howarth C."/>
            <person name="Imamovic A."/>
            <person name="Ireland A."/>
            <person name="Larimer J."/>
            <person name="McCowan C."/>
            <person name="Murphy C."/>
            <person name="Pearson M."/>
            <person name="Poon T.W."/>
            <person name="Priest M."/>
            <person name="Roberts A."/>
            <person name="Saif S."/>
            <person name="Shea T."/>
            <person name="Sisk P."/>
            <person name="Sykes S."/>
            <person name="Wortman J."/>
            <person name="Nusbaum C."/>
            <person name="Birren B."/>
        </authorList>
    </citation>
    <scope>NUCLEOTIDE SEQUENCE [LARGE SCALE GENOMIC DNA]</scope>
    <source>
        <strain evidence="8 9">CBS 617.96</strain>
    </source>
</reference>
<dbReference type="Gene3D" id="1.20.1720.10">
    <property type="entry name" value="Multidrug resistance protein D"/>
    <property type="match status" value="1"/>
</dbReference>
<evidence type="ECO:0000256" key="1">
    <source>
        <dbReference type="ARBA" id="ARBA00004141"/>
    </source>
</evidence>
<comment type="caution">
    <text evidence="8">The sequence shown here is derived from an EMBL/GenBank/DDBJ whole genome shotgun (WGS) entry which is preliminary data.</text>
</comment>
<feature type="transmembrane region" description="Helical" evidence="6">
    <location>
        <begin position="231"/>
        <end position="256"/>
    </location>
</feature>
<feature type="transmembrane region" description="Helical" evidence="6">
    <location>
        <begin position="498"/>
        <end position="519"/>
    </location>
</feature>
<dbReference type="InterPro" id="IPR036259">
    <property type="entry name" value="MFS_trans_sf"/>
</dbReference>
<feature type="transmembrane region" description="Helical" evidence="6">
    <location>
        <begin position="292"/>
        <end position="313"/>
    </location>
</feature>
<dbReference type="PROSITE" id="PS50850">
    <property type="entry name" value="MFS"/>
    <property type="match status" value="1"/>
</dbReference>
<feature type="transmembrane region" description="Helical" evidence="6">
    <location>
        <begin position="443"/>
        <end position="465"/>
    </location>
</feature>
<feature type="transmembrane region" description="Helical" evidence="6">
    <location>
        <begin position="206"/>
        <end position="225"/>
    </location>
</feature>
<dbReference type="OrthoDB" id="419537at2759"/>
<sequence length="646" mass="68633">MAPSLLPSTGDNEPIEGGTRPPGDETLRFPFTLSLPTPHFLSRRSSSSSDPDDVDIQELSRSLAQVGSFTSGTLLDRGTSCYAGIETRPQTIQKKPLSSTIETPVYGTFDENVDRTGELESADVFEDTKFIGISPKRFWLIFVVITLGYFIACFDSTLMASSHPVITSYFGASQAASWLSTVFLITSTACQPLFGRLSDTIGRKPVFLLSFAIFGLTTGWCALAGSIESFIAARAVCGIGAGGTMSMSLIIISDLVRIEHRGVFQSHINLAFGLGSASGAALGGWLCDSLGWRWAFGIQVPFIGACLVLASMFTPTDLGPMLINAGEGGAWIALKSFDYLGSMSLIITITSLILALNLGGNVFPWTSPVITACFAASIAAGFGFVYIETQARQPLMPLHLLSKPPIANMVFANLLGGIASNTVLFNLPLFFQAVLLTSASSSGFRLALPSLVGSFAGISTGYIITRTRRLKPTLVVGAFVYLIGSIATCAITKNTSEIVSLILITGVPLGQGFVFPNTMMSALAVSEQAQQAVVTTTIGLWRNLGVVLGVALSSLVFQNSLVVNLRRHVTGAGSDEVIRTVRSAVESIKLLPLPVRDQVVIDAYALSLRTTFLCAIAASVLMVILIVPIKLPKLRRGTQPVVSTGE</sequence>
<dbReference type="PANTHER" id="PTHR23501">
    <property type="entry name" value="MAJOR FACILITATOR SUPERFAMILY"/>
    <property type="match status" value="1"/>
</dbReference>
<feature type="compositionally biased region" description="Polar residues" evidence="5">
    <location>
        <begin position="1"/>
        <end position="11"/>
    </location>
</feature>
<keyword evidence="3 6" id="KW-1133">Transmembrane helix</keyword>
<evidence type="ECO:0000259" key="7">
    <source>
        <dbReference type="PROSITE" id="PS50850"/>
    </source>
</evidence>
<name>W9XN62_9EURO</name>
<keyword evidence="4 6" id="KW-0472">Membrane</keyword>
<dbReference type="GeneID" id="19163628"/>
<comment type="subcellular location">
    <subcellularLocation>
        <location evidence="1">Membrane</location>
        <topology evidence="1">Multi-pass membrane protein</topology>
    </subcellularLocation>
</comment>
<accession>W9XN62</accession>
<dbReference type="GO" id="GO:0000329">
    <property type="term" value="C:fungal-type vacuole membrane"/>
    <property type="evidence" value="ECO:0007669"/>
    <property type="project" value="TreeGrafter"/>
</dbReference>
<evidence type="ECO:0000256" key="6">
    <source>
        <dbReference type="SAM" id="Phobius"/>
    </source>
</evidence>
<organism evidence="8 9">
    <name type="scientific">Capronia coronata CBS 617.96</name>
    <dbReference type="NCBI Taxonomy" id="1182541"/>
    <lineage>
        <taxon>Eukaryota</taxon>
        <taxon>Fungi</taxon>
        <taxon>Dikarya</taxon>
        <taxon>Ascomycota</taxon>
        <taxon>Pezizomycotina</taxon>
        <taxon>Eurotiomycetes</taxon>
        <taxon>Chaetothyriomycetidae</taxon>
        <taxon>Chaetothyriales</taxon>
        <taxon>Herpotrichiellaceae</taxon>
        <taxon>Capronia</taxon>
    </lineage>
</organism>
<feature type="transmembrane region" description="Helical" evidence="6">
    <location>
        <begin position="603"/>
        <end position="627"/>
    </location>
</feature>
<dbReference type="SUPFAM" id="SSF103473">
    <property type="entry name" value="MFS general substrate transporter"/>
    <property type="match status" value="1"/>
</dbReference>
<dbReference type="PANTHER" id="PTHR23501:SF67">
    <property type="entry name" value="MFS MULTIDRUG EFFLUX TRANSPORTER (EUROFUNG)"/>
    <property type="match status" value="1"/>
</dbReference>
<evidence type="ECO:0000256" key="4">
    <source>
        <dbReference type="ARBA" id="ARBA00023136"/>
    </source>
</evidence>
<evidence type="ECO:0000256" key="5">
    <source>
        <dbReference type="SAM" id="MobiDB-lite"/>
    </source>
</evidence>
<feature type="transmembrane region" description="Helical" evidence="6">
    <location>
        <begin position="472"/>
        <end position="492"/>
    </location>
</feature>
<dbReference type="Proteomes" id="UP000019484">
    <property type="component" value="Unassembled WGS sequence"/>
</dbReference>
<dbReference type="AlphaFoldDB" id="W9XN62"/>
<evidence type="ECO:0000313" key="8">
    <source>
        <dbReference type="EMBL" id="EXJ78381.1"/>
    </source>
</evidence>
<dbReference type="Pfam" id="PF07690">
    <property type="entry name" value="MFS_1"/>
    <property type="match status" value="1"/>
</dbReference>
<gene>
    <name evidence="8" type="ORF">A1O1_08781</name>
</gene>
<feature type="transmembrane region" description="Helical" evidence="6">
    <location>
        <begin position="339"/>
        <end position="359"/>
    </location>
</feature>
<feature type="transmembrane region" description="Helical" evidence="6">
    <location>
        <begin position="138"/>
        <end position="160"/>
    </location>
</feature>
<dbReference type="InterPro" id="IPR020846">
    <property type="entry name" value="MFS_dom"/>
</dbReference>
<feature type="region of interest" description="Disordered" evidence="5">
    <location>
        <begin position="1"/>
        <end position="31"/>
    </location>
</feature>
<feature type="domain" description="Major facilitator superfamily (MFS) profile" evidence="7">
    <location>
        <begin position="141"/>
        <end position="635"/>
    </location>
</feature>
<evidence type="ECO:0000256" key="3">
    <source>
        <dbReference type="ARBA" id="ARBA00022989"/>
    </source>
</evidence>
<dbReference type="EMBL" id="AMWN01000011">
    <property type="protein sequence ID" value="EXJ78381.1"/>
    <property type="molecule type" value="Genomic_DNA"/>
</dbReference>
<dbReference type="Gene3D" id="1.20.1250.20">
    <property type="entry name" value="MFS general substrate transporter like domains"/>
    <property type="match status" value="1"/>
</dbReference>
<evidence type="ECO:0000256" key="2">
    <source>
        <dbReference type="ARBA" id="ARBA00022692"/>
    </source>
</evidence>
<dbReference type="eggNOG" id="KOG0254">
    <property type="taxonomic scope" value="Eukaryota"/>
</dbReference>
<dbReference type="GO" id="GO:0015174">
    <property type="term" value="F:basic amino acid transmembrane transporter activity"/>
    <property type="evidence" value="ECO:0007669"/>
    <property type="project" value="TreeGrafter"/>
</dbReference>
<keyword evidence="9" id="KW-1185">Reference proteome</keyword>
<feature type="transmembrane region" description="Helical" evidence="6">
    <location>
        <begin position="408"/>
        <end position="431"/>
    </location>
</feature>
<protein>
    <recommendedName>
        <fullName evidence="7">Major facilitator superfamily (MFS) profile domain-containing protein</fullName>
    </recommendedName>
</protein>
<keyword evidence="2 6" id="KW-0812">Transmembrane</keyword>
<evidence type="ECO:0000313" key="9">
    <source>
        <dbReference type="Proteomes" id="UP000019484"/>
    </source>
</evidence>
<dbReference type="InterPro" id="IPR011701">
    <property type="entry name" value="MFS"/>
</dbReference>
<feature type="transmembrane region" description="Helical" evidence="6">
    <location>
        <begin position="268"/>
        <end position="286"/>
    </location>
</feature>
<proteinExistence type="predicted"/>
<dbReference type="FunFam" id="1.20.1720.10:FF:000024">
    <property type="entry name" value="MFS multidrug transporter, putative"/>
    <property type="match status" value="1"/>
</dbReference>
<feature type="transmembrane region" description="Helical" evidence="6">
    <location>
        <begin position="540"/>
        <end position="557"/>
    </location>
</feature>
<feature type="transmembrane region" description="Helical" evidence="6">
    <location>
        <begin position="365"/>
        <end position="387"/>
    </location>
</feature>
<dbReference type="HOGENOM" id="CLU_000960_22_3_1"/>
<dbReference type="RefSeq" id="XP_007727829.1">
    <property type="nucleotide sequence ID" value="XM_007729639.1"/>
</dbReference>